<sequence>MLNFEQKLAIADEFKELTRKDVSLGRVNYQFEGSAYDKKNVVYHLHRSGNGFVYAGRLEGYDTDDKGFANIAAFTEAQLRAIIAASIESLKGEPGEGDEQPAREEIWRNEKKQTLELKYDEEDGMWYVYAGLNLDGAFDAYEEAAEYLKEEGFSKA</sequence>
<reference evidence="1" key="1">
    <citation type="submission" date="2022-10" db="EMBL/GenBank/DDBJ databases">
        <title>Comparative genomic analysis of Cohnella hashimotonis sp. nov., isolated from the International Space Station.</title>
        <authorList>
            <person name="Simpson A."/>
            <person name="Venkateswaran K."/>
        </authorList>
    </citation>
    <scope>NUCLEOTIDE SEQUENCE</scope>
    <source>
        <strain evidence="1">DSM 28161</strain>
    </source>
</reference>
<dbReference type="Proteomes" id="UP001153404">
    <property type="component" value="Unassembled WGS sequence"/>
</dbReference>
<dbReference type="EMBL" id="JAPDIA010000003">
    <property type="protein sequence ID" value="MDG0809650.1"/>
    <property type="molecule type" value="Genomic_DNA"/>
</dbReference>
<name>A0A9X4QSJ5_9BACL</name>
<dbReference type="AlphaFoldDB" id="A0A9X4QSJ5"/>
<gene>
    <name evidence="1" type="ORF">OMP40_10055</name>
</gene>
<keyword evidence="2" id="KW-1185">Reference proteome</keyword>
<accession>A0A9X4QSJ5</accession>
<comment type="caution">
    <text evidence="1">The sequence shown here is derived from an EMBL/GenBank/DDBJ whole genome shotgun (WGS) entry which is preliminary data.</text>
</comment>
<evidence type="ECO:0000313" key="2">
    <source>
        <dbReference type="Proteomes" id="UP001153404"/>
    </source>
</evidence>
<evidence type="ECO:0000313" key="1">
    <source>
        <dbReference type="EMBL" id="MDG0809650.1"/>
    </source>
</evidence>
<protein>
    <submittedName>
        <fullName evidence="1">Uncharacterized protein</fullName>
    </submittedName>
</protein>
<dbReference type="RefSeq" id="WP_277531074.1">
    <property type="nucleotide sequence ID" value="NZ_JAPDIA010000003.1"/>
</dbReference>
<organism evidence="1 2">
    <name type="scientific">Cohnella rhizosphaerae</name>
    <dbReference type="NCBI Taxonomy" id="1457232"/>
    <lineage>
        <taxon>Bacteria</taxon>
        <taxon>Bacillati</taxon>
        <taxon>Bacillota</taxon>
        <taxon>Bacilli</taxon>
        <taxon>Bacillales</taxon>
        <taxon>Paenibacillaceae</taxon>
        <taxon>Cohnella</taxon>
    </lineage>
</organism>
<proteinExistence type="predicted"/>